<gene>
    <name evidence="2" type="ORF">DFH05DRAFT_1519623</name>
</gene>
<protein>
    <submittedName>
        <fullName evidence="2">Uncharacterized protein</fullName>
    </submittedName>
</protein>
<feature type="region of interest" description="Disordered" evidence="1">
    <location>
        <begin position="424"/>
        <end position="460"/>
    </location>
</feature>
<feature type="compositionally biased region" description="Polar residues" evidence="1">
    <location>
        <begin position="598"/>
        <end position="612"/>
    </location>
</feature>
<sequence>MIASSNFPQEPRHTITPDDGIAEDLNSHVQPIPRTSINRKPSLYSFITGRNDSLFSNSSQQTVTVSTSLQSSTTSFSNQLDHNTSRFRILKKAKSSLNMSGSVSPSGPSDLSRVQSTTAIPQSGGRSRTRAQKGGDIELQGLDCPSNPCPTRVENPVSVRVVGRGGQGSRPRPANQRISYLHHSLREPISPSSPADSSVNVLSTHPKTSAVPGPISIARVVGRGGLGSKRRIHLNPSSTLISSSDSSDTRVYPHERTQSTSTRSQSYIEASSSLSTTTIRVNGRGGAGSRLRIRPPSPSSERSLLKMCKFKWKGRKRSKSDVGALSEKLTLPGINYPKFSALKRAKSQKLFVSNDDDQSGTLPTIPASPPTPTANLELDPNPTSPSLPVYTHPSDVLLPAAPRSKVERTMGHAVPAHMLLSANDMTDYGPIGRRNRRRSRGSTHSLSSLSSTTRSNRRGSLARSLSSLGSFIRLSNSRPSSDVYIYAEEDTYDVDAGVMEDDDKEEVCWIDNEYDSYSREGAITPISPMIFSVRPPSPTPPKLKLVIDSVGLAETSASVVSVSSEAEGHEHSELDSEDDGDEDEDENNEARLAELPTPATTPNDSTVSDTVSDTPLSLSCNAVCDAVPPASPIVFSECPPFSPRSDSVELETSENTPRAQLKTFLSEPMTLPPSIAPVTPPVSPFQSSFLFPVPHRREGREEREMRPQGWTGEWNRKDVREVIRSLRELK</sequence>
<feature type="compositionally biased region" description="Polar residues" evidence="1">
    <location>
        <begin position="190"/>
        <end position="207"/>
    </location>
</feature>
<feature type="compositionally biased region" description="Low complexity" evidence="1">
    <location>
        <begin position="442"/>
        <end position="460"/>
    </location>
</feature>
<feature type="region of interest" description="Disordered" evidence="1">
    <location>
        <begin position="186"/>
        <end position="207"/>
    </location>
</feature>
<feature type="region of interest" description="Disordered" evidence="1">
    <location>
        <begin position="558"/>
        <end position="612"/>
    </location>
</feature>
<name>A0A9W8PCP1_9AGAR</name>
<feature type="compositionally biased region" description="Acidic residues" evidence="1">
    <location>
        <begin position="575"/>
        <end position="587"/>
    </location>
</feature>
<evidence type="ECO:0000256" key="1">
    <source>
        <dbReference type="SAM" id="MobiDB-lite"/>
    </source>
</evidence>
<evidence type="ECO:0000313" key="2">
    <source>
        <dbReference type="EMBL" id="KAJ3751425.1"/>
    </source>
</evidence>
<feature type="compositionally biased region" description="Basic and acidic residues" evidence="1">
    <location>
        <begin position="247"/>
        <end position="257"/>
    </location>
</feature>
<dbReference type="Proteomes" id="UP001142393">
    <property type="component" value="Unassembled WGS sequence"/>
</dbReference>
<dbReference type="AlphaFoldDB" id="A0A9W8PCP1"/>
<comment type="caution">
    <text evidence="2">The sequence shown here is derived from an EMBL/GenBank/DDBJ whole genome shotgun (WGS) entry which is preliminary data.</text>
</comment>
<accession>A0A9W8PCP1</accession>
<keyword evidence="3" id="KW-1185">Reference proteome</keyword>
<dbReference type="EMBL" id="JANVFU010000001">
    <property type="protein sequence ID" value="KAJ3751425.1"/>
    <property type="molecule type" value="Genomic_DNA"/>
</dbReference>
<feature type="region of interest" description="Disordered" evidence="1">
    <location>
        <begin position="227"/>
        <end position="273"/>
    </location>
</feature>
<evidence type="ECO:0000313" key="3">
    <source>
        <dbReference type="Proteomes" id="UP001142393"/>
    </source>
</evidence>
<feature type="region of interest" description="Disordered" evidence="1">
    <location>
        <begin position="353"/>
        <end position="384"/>
    </location>
</feature>
<feature type="compositionally biased region" description="Polar residues" evidence="1">
    <location>
        <begin position="97"/>
        <end position="126"/>
    </location>
</feature>
<feature type="region of interest" description="Disordered" evidence="1">
    <location>
        <begin position="97"/>
        <end position="151"/>
    </location>
</feature>
<feature type="region of interest" description="Disordered" evidence="1">
    <location>
        <begin position="1"/>
        <end position="25"/>
    </location>
</feature>
<feature type="compositionally biased region" description="Low complexity" evidence="1">
    <location>
        <begin position="237"/>
        <end position="246"/>
    </location>
</feature>
<proteinExistence type="predicted"/>
<reference evidence="2 3" key="1">
    <citation type="journal article" date="2023" name="Proc. Natl. Acad. Sci. U.S.A.">
        <title>A global phylogenomic analysis of the shiitake genus Lentinula.</title>
        <authorList>
            <person name="Sierra-Patev S."/>
            <person name="Min B."/>
            <person name="Naranjo-Ortiz M."/>
            <person name="Looney B."/>
            <person name="Konkel Z."/>
            <person name="Slot J.C."/>
            <person name="Sakamoto Y."/>
            <person name="Steenwyk J.L."/>
            <person name="Rokas A."/>
            <person name="Carro J."/>
            <person name="Camarero S."/>
            <person name="Ferreira P."/>
            <person name="Molpeceres G."/>
            <person name="Ruiz-Duenas F.J."/>
            <person name="Serrano A."/>
            <person name="Henrissat B."/>
            <person name="Drula E."/>
            <person name="Hughes K.W."/>
            <person name="Mata J.L."/>
            <person name="Ishikawa N.K."/>
            <person name="Vargas-Isla R."/>
            <person name="Ushijima S."/>
            <person name="Smith C.A."/>
            <person name="Donoghue J."/>
            <person name="Ahrendt S."/>
            <person name="Andreopoulos W."/>
            <person name="He G."/>
            <person name="LaButti K."/>
            <person name="Lipzen A."/>
            <person name="Ng V."/>
            <person name="Riley R."/>
            <person name="Sandor L."/>
            <person name="Barry K."/>
            <person name="Martinez A.T."/>
            <person name="Xiao Y."/>
            <person name="Gibbons J.G."/>
            <person name="Terashima K."/>
            <person name="Grigoriev I.V."/>
            <person name="Hibbett D."/>
        </authorList>
    </citation>
    <scope>NUCLEOTIDE SEQUENCE [LARGE SCALE GENOMIC DNA]</scope>
    <source>
        <strain evidence="2 3">TFB7810</strain>
    </source>
</reference>
<organism evidence="2 3">
    <name type="scientific">Lentinula detonsa</name>
    <dbReference type="NCBI Taxonomy" id="2804962"/>
    <lineage>
        <taxon>Eukaryota</taxon>
        <taxon>Fungi</taxon>
        <taxon>Dikarya</taxon>
        <taxon>Basidiomycota</taxon>
        <taxon>Agaricomycotina</taxon>
        <taxon>Agaricomycetes</taxon>
        <taxon>Agaricomycetidae</taxon>
        <taxon>Agaricales</taxon>
        <taxon>Marasmiineae</taxon>
        <taxon>Omphalotaceae</taxon>
        <taxon>Lentinula</taxon>
    </lineage>
</organism>
<feature type="region of interest" description="Disordered" evidence="1">
    <location>
        <begin position="281"/>
        <end position="300"/>
    </location>
</feature>